<dbReference type="Pfam" id="PF07715">
    <property type="entry name" value="Plug"/>
    <property type="match status" value="1"/>
</dbReference>
<dbReference type="InterPro" id="IPR036942">
    <property type="entry name" value="Beta-barrel_TonB_sf"/>
</dbReference>
<feature type="chain" id="PRO_5030116317" evidence="8">
    <location>
        <begin position="30"/>
        <end position="898"/>
    </location>
</feature>
<proteinExistence type="predicted"/>
<evidence type="ECO:0000259" key="9">
    <source>
        <dbReference type="SMART" id="SM00965"/>
    </source>
</evidence>
<dbReference type="PANTHER" id="PTHR30069:SF29">
    <property type="entry name" value="HEMOGLOBIN AND HEMOGLOBIN-HAPTOGLOBIN-BINDING PROTEIN 1-RELATED"/>
    <property type="match status" value="1"/>
</dbReference>
<evidence type="ECO:0000313" key="10">
    <source>
        <dbReference type="EMBL" id="TYK34961.1"/>
    </source>
</evidence>
<evidence type="ECO:0000256" key="1">
    <source>
        <dbReference type="ARBA" id="ARBA00004571"/>
    </source>
</evidence>
<dbReference type="SUPFAM" id="SSF56935">
    <property type="entry name" value="Porins"/>
    <property type="match status" value="1"/>
</dbReference>
<evidence type="ECO:0000256" key="2">
    <source>
        <dbReference type="ARBA" id="ARBA00022448"/>
    </source>
</evidence>
<comment type="subcellular location">
    <subcellularLocation>
        <location evidence="1">Cell outer membrane</location>
        <topology evidence="1">Multi-pass membrane protein</topology>
    </subcellularLocation>
</comment>
<gene>
    <name evidence="10" type="ORF">FNJ60_02570</name>
</gene>
<evidence type="ECO:0000313" key="11">
    <source>
        <dbReference type="Proteomes" id="UP000324383"/>
    </source>
</evidence>
<dbReference type="Gene3D" id="2.60.40.1120">
    <property type="entry name" value="Carboxypeptidase-like, regulatory domain"/>
    <property type="match status" value="1"/>
</dbReference>
<name>A0A5D3EHK2_9BACE</name>
<dbReference type="GO" id="GO:0044718">
    <property type="term" value="P:siderophore transmembrane transport"/>
    <property type="evidence" value="ECO:0007669"/>
    <property type="project" value="TreeGrafter"/>
</dbReference>
<dbReference type="InterPro" id="IPR037066">
    <property type="entry name" value="Plug_dom_sf"/>
</dbReference>
<keyword evidence="7" id="KW-0998">Cell outer membrane</keyword>
<dbReference type="InterPro" id="IPR008969">
    <property type="entry name" value="CarboxyPept-like_regulatory"/>
</dbReference>
<dbReference type="GO" id="GO:0015344">
    <property type="term" value="F:siderophore uptake transmembrane transporter activity"/>
    <property type="evidence" value="ECO:0007669"/>
    <property type="project" value="TreeGrafter"/>
</dbReference>
<comment type="caution">
    <text evidence="10">The sequence shown here is derived from an EMBL/GenBank/DDBJ whole genome shotgun (WGS) entry which is preliminary data.</text>
</comment>
<evidence type="ECO:0000256" key="6">
    <source>
        <dbReference type="ARBA" id="ARBA00023136"/>
    </source>
</evidence>
<dbReference type="RefSeq" id="WP_027325430.1">
    <property type="nucleotide sequence ID" value="NZ_CAMBON010000012.1"/>
</dbReference>
<keyword evidence="5 8" id="KW-0732">Signal</keyword>
<dbReference type="InterPro" id="IPR039426">
    <property type="entry name" value="TonB-dep_rcpt-like"/>
</dbReference>
<dbReference type="Proteomes" id="UP000324383">
    <property type="component" value="Unassembled WGS sequence"/>
</dbReference>
<dbReference type="InterPro" id="IPR012910">
    <property type="entry name" value="Plug_dom"/>
</dbReference>
<evidence type="ECO:0000256" key="5">
    <source>
        <dbReference type="ARBA" id="ARBA00022729"/>
    </source>
</evidence>
<dbReference type="InterPro" id="IPR011662">
    <property type="entry name" value="Secretin/TonB_short_N"/>
</dbReference>
<dbReference type="GO" id="GO:0009279">
    <property type="term" value="C:cell outer membrane"/>
    <property type="evidence" value="ECO:0007669"/>
    <property type="project" value="UniProtKB-SubCell"/>
</dbReference>
<dbReference type="EMBL" id="VKLW01000004">
    <property type="protein sequence ID" value="TYK34961.1"/>
    <property type="molecule type" value="Genomic_DNA"/>
</dbReference>
<evidence type="ECO:0000256" key="7">
    <source>
        <dbReference type="ARBA" id="ARBA00023237"/>
    </source>
</evidence>
<dbReference type="SUPFAM" id="SSF49464">
    <property type="entry name" value="Carboxypeptidase regulatory domain-like"/>
    <property type="match status" value="1"/>
</dbReference>
<evidence type="ECO:0000256" key="3">
    <source>
        <dbReference type="ARBA" id="ARBA00022452"/>
    </source>
</evidence>
<evidence type="ECO:0000256" key="8">
    <source>
        <dbReference type="SAM" id="SignalP"/>
    </source>
</evidence>
<keyword evidence="11" id="KW-1185">Reference proteome</keyword>
<dbReference type="AlphaFoldDB" id="A0A5D3EHK2"/>
<organism evidence="10 11">
    <name type="scientific">Bacteroides pyogenes</name>
    <dbReference type="NCBI Taxonomy" id="310300"/>
    <lineage>
        <taxon>Bacteria</taxon>
        <taxon>Pseudomonadati</taxon>
        <taxon>Bacteroidota</taxon>
        <taxon>Bacteroidia</taxon>
        <taxon>Bacteroidales</taxon>
        <taxon>Bacteroidaceae</taxon>
        <taxon>Bacteroides</taxon>
    </lineage>
</organism>
<evidence type="ECO:0000256" key="4">
    <source>
        <dbReference type="ARBA" id="ARBA00022692"/>
    </source>
</evidence>
<keyword evidence="3" id="KW-1134">Transmembrane beta strand</keyword>
<keyword evidence="10" id="KW-0675">Receptor</keyword>
<dbReference type="PANTHER" id="PTHR30069">
    <property type="entry name" value="TONB-DEPENDENT OUTER MEMBRANE RECEPTOR"/>
    <property type="match status" value="1"/>
</dbReference>
<dbReference type="SMART" id="SM00965">
    <property type="entry name" value="STN"/>
    <property type="match status" value="1"/>
</dbReference>
<dbReference type="Gene3D" id="2.170.130.10">
    <property type="entry name" value="TonB-dependent receptor, plug domain"/>
    <property type="match status" value="1"/>
</dbReference>
<protein>
    <submittedName>
        <fullName evidence="10">TonB-dependent receptor</fullName>
    </submittedName>
</protein>
<feature type="domain" description="Secretin/TonB short N-terminal" evidence="9">
    <location>
        <begin position="58"/>
        <end position="108"/>
    </location>
</feature>
<accession>A0A5D3EHK2</accession>
<dbReference type="Pfam" id="PF07660">
    <property type="entry name" value="STN"/>
    <property type="match status" value="1"/>
</dbReference>
<keyword evidence="6" id="KW-0472">Membrane</keyword>
<dbReference type="Pfam" id="PF13715">
    <property type="entry name" value="CarbopepD_reg_2"/>
    <property type="match status" value="1"/>
</dbReference>
<sequence length="898" mass="102981">MNITMLNYRLLKACLLTCLLIGSVLSAKAQSPETYLSFTLRNADMKDFIKQIEKSTGYSFVYGEEVKIKRKISLVVKHEPLHEVLEHAFSEEGISWQISGRYILLKKKREKSRLSLRKFTISGYVTDFLSSETLIGANIVERNLQQGTTTNSYGFYSITLPEGEVSLHFSYLGYQTEMRSFRLRQDTLLNISMRDANQLQEVVIISDKAEAGTMATQMGATEIPMVQIKKTPNILGEADVMKTIQLMPGVQAGTDGTAGLNIRGGGPDQNLILLDGIPVYNVDHLFGFFSVFTPEAVKKVTFFKSSFPARFGGRLSSVIDVRTNDGDMKNYHGTLSIGLLTSKINFEGPIIKDRTSFNFSARRSYADLLAKPFMAKEEKYNYFFYDINAKINHKFSDRSRLFLSFYNGKDHFSNQFEENATYFDGGRMNWGNSILSARWNYIFNNQLFGNTTIAFNNYSLDMHSYSNIRQINEGETITNKYSGNYRSGIRDWSYLIDFDYNPTPNHHIKFGTGYLYHNFRPEVMTSKITEHTEKQSEQDTTYHSIGNSRIYAHELSAYAEDNIKIGDRIRVNMGFHLSFFNVQKRSYLSLQPRLSARYQANRSISLKASYTKMNQYVHLLSSAPIAMPTDLWVPVTKQVKPMRAHQYALGAYHTGISGWEFSIEGYYKNMRNVLEYKEGVSFLGSSSGWEKKVEMGDGRSMGVELMAQKTIGKTTGWLSYTLSKSDRKFAQGGINNGKRFPYKYDRRHNVNLTLSHKFSDAIDMGASWVFYTGSAATIPEEETMIIRPEGSNNGRSDWSYYSYYNIMTQNSPLDEAPYVEHRNNYRLPSTHRLNIGINFHKKTKRGMRTWNISVYNVYNAMNPTFVYRTMKDNHPSRMVITKFTLLPVIPSFTYTYKF</sequence>
<dbReference type="Gene3D" id="2.40.170.20">
    <property type="entry name" value="TonB-dependent receptor, beta-barrel domain"/>
    <property type="match status" value="1"/>
</dbReference>
<feature type="signal peptide" evidence="8">
    <location>
        <begin position="1"/>
        <end position="29"/>
    </location>
</feature>
<keyword evidence="2" id="KW-0813">Transport</keyword>
<keyword evidence="4" id="KW-0812">Transmembrane</keyword>
<reference evidence="10 11" key="1">
    <citation type="submission" date="2019-07" db="EMBL/GenBank/DDBJ databases">
        <title>Draft Genome Sequences of Bacteroides pyogenes Strains Isolated from the Uterus Holstein Dairy Cows with Metritis.</title>
        <authorList>
            <person name="Cunha F."/>
            <person name="Galvao K.N."/>
            <person name="Jeon S.J."/>
            <person name="Jeong K.C."/>
        </authorList>
    </citation>
    <scope>NUCLEOTIDE SEQUENCE [LARGE SCALE GENOMIC DNA]</scope>
    <source>
        <strain evidence="10 11">KG-31</strain>
    </source>
</reference>